<dbReference type="CDD" id="cd01650">
    <property type="entry name" value="RT_nLTR_like"/>
    <property type="match status" value="1"/>
</dbReference>
<protein>
    <recommendedName>
        <fullName evidence="1">Reverse transcriptase domain-containing protein</fullName>
    </recommendedName>
</protein>
<dbReference type="AlphaFoldDB" id="A0AAW2KCL6"/>
<dbReference type="PANTHER" id="PTHR46890:SF48">
    <property type="entry name" value="RNA-DIRECTED DNA POLYMERASE"/>
    <property type="match status" value="1"/>
</dbReference>
<dbReference type="Pfam" id="PF00078">
    <property type="entry name" value="RVT_1"/>
    <property type="match status" value="1"/>
</dbReference>
<dbReference type="InterPro" id="IPR043502">
    <property type="entry name" value="DNA/RNA_pol_sf"/>
</dbReference>
<dbReference type="SUPFAM" id="SSF56672">
    <property type="entry name" value="DNA/RNA polymerases"/>
    <property type="match status" value="1"/>
</dbReference>
<name>A0AAW2KCL6_9LAMI</name>
<evidence type="ECO:0000313" key="2">
    <source>
        <dbReference type="EMBL" id="KAL0304622.1"/>
    </source>
</evidence>
<dbReference type="PANTHER" id="PTHR46890">
    <property type="entry name" value="NON-LTR RETROLELEMENT REVERSE TRANSCRIPTASE-LIKE PROTEIN-RELATED"/>
    <property type="match status" value="1"/>
</dbReference>
<proteinExistence type="predicted"/>
<dbReference type="EMBL" id="JACGWK010000204">
    <property type="protein sequence ID" value="KAL0304622.1"/>
    <property type="molecule type" value="Genomic_DNA"/>
</dbReference>
<organism evidence="2">
    <name type="scientific">Sesamum angustifolium</name>
    <dbReference type="NCBI Taxonomy" id="2727405"/>
    <lineage>
        <taxon>Eukaryota</taxon>
        <taxon>Viridiplantae</taxon>
        <taxon>Streptophyta</taxon>
        <taxon>Embryophyta</taxon>
        <taxon>Tracheophyta</taxon>
        <taxon>Spermatophyta</taxon>
        <taxon>Magnoliopsida</taxon>
        <taxon>eudicotyledons</taxon>
        <taxon>Gunneridae</taxon>
        <taxon>Pentapetalae</taxon>
        <taxon>asterids</taxon>
        <taxon>lamiids</taxon>
        <taxon>Lamiales</taxon>
        <taxon>Pedaliaceae</taxon>
        <taxon>Sesamum</taxon>
    </lineage>
</organism>
<reference evidence="2" key="2">
    <citation type="journal article" date="2024" name="Plant">
        <title>Genomic evolution and insights into agronomic trait innovations of Sesamum species.</title>
        <authorList>
            <person name="Miao H."/>
            <person name="Wang L."/>
            <person name="Qu L."/>
            <person name="Liu H."/>
            <person name="Sun Y."/>
            <person name="Le M."/>
            <person name="Wang Q."/>
            <person name="Wei S."/>
            <person name="Zheng Y."/>
            <person name="Lin W."/>
            <person name="Duan Y."/>
            <person name="Cao H."/>
            <person name="Xiong S."/>
            <person name="Wang X."/>
            <person name="Wei L."/>
            <person name="Li C."/>
            <person name="Ma Q."/>
            <person name="Ju M."/>
            <person name="Zhao R."/>
            <person name="Li G."/>
            <person name="Mu C."/>
            <person name="Tian Q."/>
            <person name="Mei H."/>
            <person name="Zhang T."/>
            <person name="Gao T."/>
            <person name="Zhang H."/>
        </authorList>
    </citation>
    <scope>NUCLEOTIDE SEQUENCE</scope>
    <source>
        <strain evidence="2">G01</strain>
    </source>
</reference>
<dbReference type="InterPro" id="IPR052343">
    <property type="entry name" value="Retrotransposon-Effector_Assoc"/>
</dbReference>
<reference evidence="2" key="1">
    <citation type="submission" date="2020-06" db="EMBL/GenBank/DDBJ databases">
        <authorList>
            <person name="Li T."/>
            <person name="Hu X."/>
            <person name="Zhang T."/>
            <person name="Song X."/>
            <person name="Zhang H."/>
            <person name="Dai N."/>
            <person name="Sheng W."/>
            <person name="Hou X."/>
            <person name="Wei L."/>
        </authorList>
    </citation>
    <scope>NUCLEOTIDE SEQUENCE</scope>
    <source>
        <strain evidence="2">G01</strain>
        <tissue evidence="2">Leaf</tissue>
    </source>
</reference>
<evidence type="ECO:0000259" key="1">
    <source>
        <dbReference type="Pfam" id="PF00078"/>
    </source>
</evidence>
<feature type="domain" description="Reverse transcriptase" evidence="1">
    <location>
        <begin position="105"/>
        <end position="211"/>
    </location>
</feature>
<dbReference type="InterPro" id="IPR000477">
    <property type="entry name" value="RT_dom"/>
</dbReference>
<gene>
    <name evidence="2" type="ORF">Sangu_3074000</name>
</gene>
<accession>A0AAW2KCL6</accession>
<comment type="caution">
    <text evidence="2">The sequence shown here is derived from an EMBL/GenBank/DDBJ whole genome shotgun (WGS) entry which is preliminary data.</text>
</comment>
<sequence length="217" mass="24729">MKGGDQCSRVFFHRVAMRRANKRIFQISDDDGRTYTEPKDVSDTFVIYFQRLLGEDRAPGPDGFSLGFFKAAWLVVGEEITATVMDFFIMGRLLKQVNATLFTLIPKVSAPSLVADFRHISCCNVIYKIITKILVLRIREVLDKLISPSQNAFVPGRSISDNVMLAQELFSGYNQCRLPPRCALKVDLRKAYDPVEWDFLVATLHLFGFSDWIYSVD</sequence>